<evidence type="ECO:0000256" key="2">
    <source>
        <dbReference type="SAM" id="Phobius"/>
    </source>
</evidence>
<dbReference type="Proteomes" id="UP000242188">
    <property type="component" value="Unassembled WGS sequence"/>
</dbReference>
<feature type="compositionally biased region" description="Basic and acidic residues" evidence="1">
    <location>
        <begin position="185"/>
        <end position="195"/>
    </location>
</feature>
<evidence type="ECO:0000256" key="3">
    <source>
        <dbReference type="SAM" id="SignalP"/>
    </source>
</evidence>
<organism evidence="4 5">
    <name type="scientific">Mizuhopecten yessoensis</name>
    <name type="common">Japanese scallop</name>
    <name type="synonym">Patinopecten yessoensis</name>
    <dbReference type="NCBI Taxonomy" id="6573"/>
    <lineage>
        <taxon>Eukaryota</taxon>
        <taxon>Metazoa</taxon>
        <taxon>Spiralia</taxon>
        <taxon>Lophotrochozoa</taxon>
        <taxon>Mollusca</taxon>
        <taxon>Bivalvia</taxon>
        <taxon>Autobranchia</taxon>
        <taxon>Pteriomorphia</taxon>
        <taxon>Pectinida</taxon>
        <taxon>Pectinoidea</taxon>
        <taxon>Pectinidae</taxon>
        <taxon>Mizuhopecten</taxon>
    </lineage>
</organism>
<evidence type="ECO:0000313" key="4">
    <source>
        <dbReference type="EMBL" id="OWF39292.1"/>
    </source>
</evidence>
<protein>
    <submittedName>
        <fullName evidence="4">Uncharacterized protein</fullName>
    </submittedName>
</protein>
<dbReference type="EMBL" id="NEDP02005531">
    <property type="protein sequence ID" value="OWF39292.1"/>
    <property type="molecule type" value="Genomic_DNA"/>
</dbReference>
<keyword evidence="2" id="KW-1133">Transmembrane helix</keyword>
<evidence type="ECO:0000313" key="5">
    <source>
        <dbReference type="Proteomes" id="UP000242188"/>
    </source>
</evidence>
<feature type="region of interest" description="Disordered" evidence="1">
    <location>
        <begin position="175"/>
        <end position="195"/>
    </location>
</feature>
<comment type="caution">
    <text evidence="4">The sequence shown here is derived from an EMBL/GenBank/DDBJ whole genome shotgun (WGS) entry which is preliminary data.</text>
</comment>
<evidence type="ECO:0000256" key="1">
    <source>
        <dbReference type="SAM" id="MobiDB-lite"/>
    </source>
</evidence>
<accession>A0A210PS58</accession>
<proteinExistence type="predicted"/>
<dbReference type="AlphaFoldDB" id="A0A210PS58"/>
<keyword evidence="3" id="KW-0732">Signal</keyword>
<gene>
    <name evidence="4" type="ORF">KP79_PYT11753</name>
</gene>
<keyword evidence="5" id="KW-1185">Reference proteome</keyword>
<name>A0A210PS58_MIZYE</name>
<feature type="signal peptide" evidence="3">
    <location>
        <begin position="1"/>
        <end position="17"/>
    </location>
</feature>
<reference evidence="4 5" key="1">
    <citation type="journal article" date="2017" name="Nat. Ecol. Evol.">
        <title>Scallop genome provides insights into evolution of bilaterian karyotype and development.</title>
        <authorList>
            <person name="Wang S."/>
            <person name="Zhang J."/>
            <person name="Jiao W."/>
            <person name="Li J."/>
            <person name="Xun X."/>
            <person name="Sun Y."/>
            <person name="Guo X."/>
            <person name="Huan P."/>
            <person name="Dong B."/>
            <person name="Zhang L."/>
            <person name="Hu X."/>
            <person name="Sun X."/>
            <person name="Wang J."/>
            <person name="Zhao C."/>
            <person name="Wang Y."/>
            <person name="Wang D."/>
            <person name="Huang X."/>
            <person name="Wang R."/>
            <person name="Lv J."/>
            <person name="Li Y."/>
            <person name="Zhang Z."/>
            <person name="Liu B."/>
            <person name="Lu W."/>
            <person name="Hui Y."/>
            <person name="Liang J."/>
            <person name="Zhou Z."/>
            <person name="Hou R."/>
            <person name="Li X."/>
            <person name="Liu Y."/>
            <person name="Li H."/>
            <person name="Ning X."/>
            <person name="Lin Y."/>
            <person name="Zhao L."/>
            <person name="Xing Q."/>
            <person name="Dou J."/>
            <person name="Li Y."/>
            <person name="Mao J."/>
            <person name="Guo H."/>
            <person name="Dou H."/>
            <person name="Li T."/>
            <person name="Mu C."/>
            <person name="Jiang W."/>
            <person name="Fu Q."/>
            <person name="Fu X."/>
            <person name="Miao Y."/>
            <person name="Liu J."/>
            <person name="Yu Q."/>
            <person name="Li R."/>
            <person name="Liao H."/>
            <person name="Li X."/>
            <person name="Kong Y."/>
            <person name="Jiang Z."/>
            <person name="Chourrout D."/>
            <person name="Li R."/>
            <person name="Bao Z."/>
        </authorList>
    </citation>
    <scope>NUCLEOTIDE SEQUENCE [LARGE SCALE GENOMIC DNA]</scope>
    <source>
        <strain evidence="4 5">PY_sf001</strain>
    </source>
</reference>
<sequence>MFLLGYFALLFIMDASSLEPGRDCQNTSRVCDQSSTPCTCQEYENMATLCFFVNTTSKQFIVEINSAEQADFLIRVVQHQPMQSTVLRFETKPSSCRLLNIPEGSYKIKIESITRKNQVKCFCGGQMDAWCDSCNVKNFAGTLTSRTPVLSSTVALAPGTRFTSTHDPNIVDLSTLSENGSDSDTDSHRSDQPDDRDTHVVIAVSTCVVLVISLSLFIWQCKGKHIS</sequence>
<keyword evidence="2" id="KW-0812">Transmembrane</keyword>
<feature type="chain" id="PRO_5012194189" evidence="3">
    <location>
        <begin position="18"/>
        <end position="227"/>
    </location>
</feature>
<keyword evidence="2" id="KW-0472">Membrane</keyword>
<feature type="transmembrane region" description="Helical" evidence="2">
    <location>
        <begin position="200"/>
        <end position="219"/>
    </location>
</feature>